<evidence type="ECO:0000313" key="3">
    <source>
        <dbReference type="Proteomes" id="UP000516230"/>
    </source>
</evidence>
<evidence type="ECO:0000313" key="2">
    <source>
        <dbReference type="EMBL" id="QNP64672.1"/>
    </source>
</evidence>
<dbReference type="AlphaFoldDB" id="A0A7H0HVV6"/>
<gene>
    <name evidence="2" type="ORF">IAG43_18290</name>
</gene>
<proteinExistence type="predicted"/>
<dbReference type="Proteomes" id="UP000516230">
    <property type="component" value="Chromosome"/>
</dbReference>
<evidence type="ECO:0000256" key="1">
    <source>
        <dbReference type="SAM" id="Phobius"/>
    </source>
</evidence>
<keyword evidence="3" id="KW-1185">Reference proteome</keyword>
<keyword evidence="1" id="KW-0812">Transmembrane</keyword>
<keyword evidence="1" id="KW-0472">Membrane</keyword>
<name>A0A7H0HVV6_9ACTN</name>
<dbReference type="RefSeq" id="WP_187741801.1">
    <property type="nucleotide sequence ID" value="NZ_CP060825.1"/>
</dbReference>
<keyword evidence="1" id="KW-1133">Transmembrane helix</keyword>
<reference evidence="2 3" key="1">
    <citation type="submission" date="2020-08" db="EMBL/GenBank/DDBJ databases">
        <title>A novel species.</title>
        <authorList>
            <person name="Gao J."/>
        </authorList>
    </citation>
    <scope>NUCLEOTIDE SEQUENCE [LARGE SCALE GENOMIC DNA]</scope>
    <source>
        <strain evidence="2 3">CRPJ-33</strain>
    </source>
</reference>
<sequence length="53" mass="5498">MTEDPSLGEVLLGLLLVLGVPTLLVGAVITAVTGCVVGLKAWRATKRPPVERS</sequence>
<accession>A0A7H0HVV6</accession>
<dbReference type="KEGG" id="sgj:IAG43_18290"/>
<organism evidence="2 3">
    <name type="scientific">Streptomyces genisteinicus</name>
    <dbReference type="NCBI Taxonomy" id="2768068"/>
    <lineage>
        <taxon>Bacteria</taxon>
        <taxon>Bacillati</taxon>
        <taxon>Actinomycetota</taxon>
        <taxon>Actinomycetes</taxon>
        <taxon>Kitasatosporales</taxon>
        <taxon>Streptomycetaceae</taxon>
        <taxon>Streptomyces</taxon>
    </lineage>
</organism>
<feature type="transmembrane region" description="Helical" evidence="1">
    <location>
        <begin position="12"/>
        <end position="39"/>
    </location>
</feature>
<protein>
    <submittedName>
        <fullName evidence="2">Uncharacterized protein</fullName>
    </submittedName>
</protein>
<dbReference type="EMBL" id="CP060825">
    <property type="protein sequence ID" value="QNP64672.1"/>
    <property type="molecule type" value="Genomic_DNA"/>
</dbReference>